<gene>
    <name evidence="3" type="ORF">LY11_04331</name>
</gene>
<dbReference type="GO" id="GO:0016810">
    <property type="term" value="F:hydrolase activity, acting on carbon-nitrogen (but not peptide) bonds"/>
    <property type="evidence" value="ECO:0007669"/>
    <property type="project" value="InterPro"/>
</dbReference>
<organism evidence="3 4">
    <name type="scientific">Pedobacter cryoconitis</name>
    <dbReference type="NCBI Taxonomy" id="188932"/>
    <lineage>
        <taxon>Bacteria</taxon>
        <taxon>Pseudomonadati</taxon>
        <taxon>Bacteroidota</taxon>
        <taxon>Sphingobacteriia</taxon>
        <taxon>Sphingobacteriales</taxon>
        <taxon>Sphingobacteriaceae</taxon>
        <taxon>Pedobacter</taxon>
    </lineage>
</organism>
<proteinExistence type="predicted"/>
<dbReference type="InterPro" id="IPR051781">
    <property type="entry name" value="Metallo-dep_Hydrolase"/>
</dbReference>
<dbReference type="AlphaFoldDB" id="A0A327S6A4"/>
<dbReference type="Gene3D" id="2.30.40.10">
    <property type="entry name" value="Urease, subunit C, domain 1"/>
    <property type="match status" value="1"/>
</dbReference>
<feature type="signal peptide" evidence="1">
    <location>
        <begin position="1"/>
        <end position="24"/>
    </location>
</feature>
<dbReference type="SUPFAM" id="SSF51556">
    <property type="entry name" value="Metallo-dependent hydrolases"/>
    <property type="match status" value="1"/>
</dbReference>
<dbReference type="PANTHER" id="PTHR43135">
    <property type="entry name" value="ALPHA-D-RIBOSE 1-METHYLPHOSPHONATE 5-TRIPHOSPHATE DIPHOSPHATASE"/>
    <property type="match status" value="1"/>
</dbReference>
<dbReference type="RefSeq" id="WP_111635688.1">
    <property type="nucleotide sequence ID" value="NZ_QLLR01000030.1"/>
</dbReference>
<evidence type="ECO:0000256" key="1">
    <source>
        <dbReference type="SAM" id="SignalP"/>
    </source>
</evidence>
<dbReference type="InterPro" id="IPR011059">
    <property type="entry name" value="Metal-dep_hydrolase_composite"/>
</dbReference>
<comment type="caution">
    <text evidence="3">The sequence shown here is derived from an EMBL/GenBank/DDBJ whole genome shotgun (WGS) entry which is preliminary data.</text>
</comment>
<dbReference type="InterPro" id="IPR006680">
    <property type="entry name" value="Amidohydro-rel"/>
</dbReference>
<accession>A0A327S6A4</accession>
<feature type="chain" id="PRO_5016422481" evidence="1">
    <location>
        <begin position="25"/>
        <end position="454"/>
    </location>
</feature>
<reference evidence="3 4" key="1">
    <citation type="submission" date="2018-06" db="EMBL/GenBank/DDBJ databases">
        <title>Genomic Encyclopedia of Archaeal and Bacterial Type Strains, Phase II (KMG-II): from individual species to whole genera.</title>
        <authorList>
            <person name="Goeker M."/>
        </authorList>
    </citation>
    <scope>NUCLEOTIDE SEQUENCE [LARGE SCALE GENOMIC DNA]</scope>
    <source>
        <strain evidence="3 4">DSM 14825</strain>
    </source>
</reference>
<name>A0A327S6A4_9SPHI</name>
<dbReference type="Gene3D" id="3.20.20.140">
    <property type="entry name" value="Metal-dependent hydrolases"/>
    <property type="match status" value="1"/>
</dbReference>
<dbReference type="OrthoDB" id="9797498at2"/>
<dbReference type="EMBL" id="QLLR01000030">
    <property type="protein sequence ID" value="RAJ24610.1"/>
    <property type="molecule type" value="Genomic_DNA"/>
</dbReference>
<keyword evidence="3" id="KW-0378">Hydrolase</keyword>
<keyword evidence="1" id="KW-0732">Signal</keyword>
<dbReference type="Pfam" id="PF01979">
    <property type="entry name" value="Amidohydro_1"/>
    <property type="match status" value="1"/>
</dbReference>
<sequence>MKNIITTGVLLLSTTLLMPSFKSADLPGDGGTLLKDVTLIDGNGGKPQEHVDILIQGDSIASIGSKLKTAGLHVIDLKGKTIMPALISAHMHAGTLKGTSTKAANYTRENILAQLKKYQDYGVNNVMIMGTDRPLLFESGLRDSSLNGLLPGARIHSAGYGFGVPKGAPPVEFGMDNVFRPASAAQVPAEMDSLLKVKPDLVKMWVDDFGGKFAKMKPEIYQRIITEAHQRNLRVAAHAYYLSDARKLVNDGLDIIGHSIRDSVIDDGLVQQMKAKNVVYIPTLSLDEFAYIYARKPEWLNDPFFRNSLEPGVYEMITSKKYQDDLKNSPDYAKNVKAFETALKNLKKLNDAGILIAMGTDSGATPVRAQGFSEHLELELMVQAGLTPLQAITAGTRNAAKVLKIDQKFGTIAKGKIADLLIIDANPAQDIKNTRKIFAVYKAGKEVSKGPLKK</sequence>
<evidence type="ECO:0000259" key="2">
    <source>
        <dbReference type="Pfam" id="PF01979"/>
    </source>
</evidence>
<protein>
    <submittedName>
        <fullName evidence="3">Imidazolonepropionase-like amidohydrolase</fullName>
    </submittedName>
</protein>
<dbReference type="Proteomes" id="UP000249754">
    <property type="component" value="Unassembled WGS sequence"/>
</dbReference>
<dbReference type="SMR" id="A0A327S6A4"/>
<dbReference type="PANTHER" id="PTHR43135:SF3">
    <property type="entry name" value="ALPHA-D-RIBOSE 1-METHYLPHOSPHONATE 5-TRIPHOSPHATE DIPHOSPHATASE"/>
    <property type="match status" value="1"/>
</dbReference>
<dbReference type="InterPro" id="IPR032466">
    <property type="entry name" value="Metal_Hydrolase"/>
</dbReference>
<evidence type="ECO:0000313" key="4">
    <source>
        <dbReference type="Proteomes" id="UP000249754"/>
    </source>
</evidence>
<feature type="domain" description="Amidohydrolase-related" evidence="2">
    <location>
        <begin position="81"/>
        <end position="447"/>
    </location>
</feature>
<evidence type="ECO:0000313" key="3">
    <source>
        <dbReference type="EMBL" id="RAJ24610.1"/>
    </source>
</evidence>
<dbReference type="SUPFAM" id="SSF51338">
    <property type="entry name" value="Composite domain of metallo-dependent hydrolases"/>
    <property type="match status" value="1"/>
</dbReference>